<sequence length="74" mass="8546">MHALTRYETFFYDFKPYLWDHKAYLTLTKDRPQLEEKQRASPDLDIRAVCGRAPGPLTTSAHKPLSTRTPALVL</sequence>
<dbReference type="EMBL" id="BGZK01000467">
    <property type="protein sequence ID" value="GBP45287.1"/>
    <property type="molecule type" value="Genomic_DNA"/>
</dbReference>
<evidence type="ECO:0000313" key="3">
    <source>
        <dbReference type="Proteomes" id="UP000299102"/>
    </source>
</evidence>
<feature type="compositionally biased region" description="Polar residues" evidence="1">
    <location>
        <begin position="57"/>
        <end position="74"/>
    </location>
</feature>
<accession>A0A4C1W5D5</accession>
<feature type="region of interest" description="Disordered" evidence="1">
    <location>
        <begin position="55"/>
        <end position="74"/>
    </location>
</feature>
<dbReference type="AlphaFoldDB" id="A0A4C1W5D5"/>
<keyword evidence="3" id="KW-1185">Reference proteome</keyword>
<protein>
    <submittedName>
        <fullName evidence="2">Uncharacterized protein</fullName>
    </submittedName>
</protein>
<reference evidence="2 3" key="1">
    <citation type="journal article" date="2019" name="Commun. Biol.">
        <title>The bagworm genome reveals a unique fibroin gene that provides high tensile strength.</title>
        <authorList>
            <person name="Kono N."/>
            <person name="Nakamura H."/>
            <person name="Ohtoshi R."/>
            <person name="Tomita M."/>
            <person name="Numata K."/>
            <person name="Arakawa K."/>
        </authorList>
    </citation>
    <scope>NUCLEOTIDE SEQUENCE [LARGE SCALE GENOMIC DNA]</scope>
</reference>
<dbReference type="Proteomes" id="UP000299102">
    <property type="component" value="Unassembled WGS sequence"/>
</dbReference>
<evidence type="ECO:0000256" key="1">
    <source>
        <dbReference type="SAM" id="MobiDB-lite"/>
    </source>
</evidence>
<name>A0A4C1W5D5_EUMVA</name>
<evidence type="ECO:0000313" key="2">
    <source>
        <dbReference type="EMBL" id="GBP45287.1"/>
    </source>
</evidence>
<organism evidence="2 3">
    <name type="scientific">Eumeta variegata</name>
    <name type="common">Bagworm moth</name>
    <name type="synonym">Eumeta japonica</name>
    <dbReference type="NCBI Taxonomy" id="151549"/>
    <lineage>
        <taxon>Eukaryota</taxon>
        <taxon>Metazoa</taxon>
        <taxon>Ecdysozoa</taxon>
        <taxon>Arthropoda</taxon>
        <taxon>Hexapoda</taxon>
        <taxon>Insecta</taxon>
        <taxon>Pterygota</taxon>
        <taxon>Neoptera</taxon>
        <taxon>Endopterygota</taxon>
        <taxon>Lepidoptera</taxon>
        <taxon>Glossata</taxon>
        <taxon>Ditrysia</taxon>
        <taxon>Tineoidea</taxon>
        <taxon>Psychidae</taxon>
        <taxon>Oiketicinae</taxon>
        <taxon>Eumeta</taxon>
    </lineage>
</organism>
<proteinExistence type="predicted"/>
<gene>
    <name evidence="2" type="ORF">EVAR_29035_1</name>
</gene>
<comment type="caution">
    <text evidence="2">The sequence shown here is derived from an EMBL/GenBank/DDBJ whole genome shotgun (WGS) entry which is preliminary data.</text>
</comment>